<dbReference type="AlphaFoldDB" id="A0A6M3M886"/>
<proteinExistence type="predicted"/>
<accession>A0A6M3M886</accession>
<gene>
    <name evidence="1" type="ORF">MM171B01857_0011</name>
</gene>
<protein>
    <submittedName>
        <fullName evidence="1">Uncharacterized protein</fullName>
    </submittedName>
</protein>
<evidence type="ECO:0000313" key="1">
    <source>
        <dbReference type="EMBL" id="QJB01835.1"/>
    </source>
</evidence>
<organism evidence="1">
    <name type="scientific">viral metagenome</name>
    <dbReference type="NCBI Taxonomy" id="1070528"/>
    <lineage>
        <taxon>unclassified sequences</taxon>
        <taxon>metagenomes</taxon>
        <taxon>organismal metagenomes</taxon>
    </lineage>
</organism>
<sequence length="70" mass="8297">MPRIYDEYREPFDLCQQCYQNALDEVHFKDELCDFDAEHPSYDDADYECDYCHKPLTSKDDNAKGGNHEV</sequence>
<dbReference type="EMBL" id="MT143737">
    <property type="protein sequence ID" value="QJB01835.1"/>
    <property type="molecule type" value="Genomic_DNA"/>
</dbReference>
<reference evidence="1" key="1">
    <citation type="submission" date="2020-03" db="EMBL/GenBank/DDBJ databases">
        <title>The deep terrestrial virosphere.</title>
        <authorList>
            <person name="Holmfeldt K."/>
            <person name="Nilsson E."/>
            <person name="Simone D."/>
            <person name="Lopez-Fernandez M."/>
            <person name="Wu X."/>
            <person name="de Brujin I."/>
            <person name="Lundin D."/>
            <person name="Andersson A."/>
            <person name="Bertilsson S."/>
            <person name="Dopson M."/>
        </authorList>
    </citation>
    <scope>NUCLEOTIDE SEQUENCE</scope>
    <source>
        <strain evidence="1">MM171B01857</strain>
    </source>
</reference>
<name>A0A6M3M886_9ZZZZ</name>